<reference evidence="1" key="1">
    <citation type="submission" date="2012-11" db="EMBL/GenBank/DDBJ databases">
        <title>Permanent draft genomes of Rhodopirellula europaea strain SH398 and 6C.</title>
        <authorList>
            <person name="Richter M."/>
            <person name="Richter-Heitmann T."/>
            <person name="Frank C."/>
            <person name="Harder J."/>
            <person name="Glockner F.O."/>
        </authorList>
    </citation>
    <scope>NUCLEOTIDE SEQUENCE</scope>
    <source>
        <strain evidence="1">6C</strain>
    </source>
</reference>
<organism evidence="1 2">
    <name type="scientific">Rhodopirellula europaea 6C</name>
    <dbReference type="NCBI Taxonomy" id="1263867"/>
    <lineage>
        <taxon>Bacteria</taxon>
        <taxon>Pseudomonadati</taxon>
        <taxon>Planctomycetota</taxon>
        <taxon>Planctomycetia</taxon>
        <taxon>Pirellulales</taxon>
        <taxon>Pirellulaceae</taxon>
        <taxon>Rhodopirellula</taxon>
    </lineage>
</organism>
<evidence type="ECO:0000313" key="2">
    <source>
        <dbReference type="Proteomes" id="UP000011529"/>
    </source>
</evidence>
<reference evidence="1" key="2">
    <citation type="journal article" date="2013" name="Mar. Genomics">
        <title>Expression of sulfatases in Rhodopirellula baltica and the diversity of sulfatases in the genus Rhodopirellula.</title>
        <authorList>
            <person name="Wegner C.E."/>
            <person name="Richter-Heitmann T."/>
            <person name="Klindworth A."/>
            <person name="Klockow C."/>
            <person name="Richter M."/>
            <person name="Achstetter T."/>
            <person name="Glockner F.O."/>
            <person name="Harder J."/>
        </authorList>
    </citation>
    <scope>NUCLEOTIDE SEQUENCE [LARGE SCALE GENOMIC DNA]</scope>
    <source>
        <strain evidence="1">6C</strain>
    </source>
</reference>
<protein>
    <submittedName>
        <fullName evidence="1">Uncharacterized protein</fullName>
    </submittedName>
</protein>
<accession>M2B7V8</accession>
<evidence type="ECO:0000313" key="1">
    <source>
        <dbReference type="EMBL" id="EMB17813.1"/>
    </source>
</evidence>
<name>M2B7V8_9BACT</name>
<sequence>MAKFENGLGAKEESRCSSAWALDSAARSLRMGAITSDRAF</sequence>
<proteinExistence type="predicted"/>
<keyword evidence="2" id="KW-1185">Reference proteome</keyword>
<dbReference type="EMBL" id="ANMO01000085">
    <property type="protein sequence ID" value="EMB17813.1"/>
    <property type="molecule type" value="Genomic_DNA"/>
</dbReference>
<dbReference type="Proteomes" id="UP000011529">
    <property type="component" value="Unassembled WGS sequence"/>
</dbReference>
<gene>
    <name evidence="1" type="ORF">RE6C_01444</name>
</gene>
<dbReference type="AlphaFoldDB" id="M2B7V8"/>
<comment type="caution">
    <text evidence="1">The sequence shown here is derived from an EMBL/GenBank/DDBJ whole genome shotgun (WGS) entry which is preliminary data.</text>
</comment>